<evidence type="ECO:0000313" key="2">
    <source>
        <dbReference type="EMBL" id="SDL57135.1"/>
    </source>
</evidence>
<keyword evidence="1" id="KW-0812">Transmembrane</keyword>
<reference evidence="2 3" key="1">
    <citation type="submission" date="2016-10" db="EMBL/GenBank/DDBJ databases">
        <authorList>
            <person name="de Groot N.N."/>
        </authorList>
    </citation>
    <scope>NUCLEOTIDE SEQUENCE [LARGE SCALE GENOMIC DNA]</scope>
    <source>
        <strain evidence="2 3">DSM 1736</strain>
    </source>
</reference>
<accession>A0A1G9L6D2</accession>
<feature type="transmembrane region" description="Helical" evidence="1">
    <location>
        <begin position="88"/>
        <end position="111"/>
    </location>
</feature>
<dbReference type="RefSeq" id="WP_092067466.1">
    <property type="nucleotide sequence ID" value="NZ_FNHB01000001.1"/>
</dbReference>
<feature type="transmembrane region" description="Helical" evidence="1">
    <location>
        <begin position="6"/>
        <end position="21"/>
    </location>
</feature>
<gene>
    <name evidence="2" type="ORF">SAMN04488502_101237</name>
</gene>
<proteinExistence type="predicted"/>
<organism evidence="2 3">
    <name type="scientific">Dendrosporobacter quercicolus</name>
    <dbReference type="NCBI Taxonomy" id="146817"/>
    <lineage>
        <taxon>Bacteria</taxon>
        <taxon>Bacillati</taxon>
        <taxon>Bacillota</taxon>
        <taxon>Negativicutes</taxon>
        <taxon>Selenomonadales</taxon>
        <taxon>Sporomusaceae</taxon>
        <taxon>Dendrosporobacter</taxon>
    </lineage>
</organism>
<dbReference type="AlphaFoldDB" id="A0A1G9L6D2"/>
<dbReference type="OrthoDB" id="1683771at2"/>
<feature type="transmembrane region" description="Helical" evidence="1">
    <location>
        <begin position="33"/>
        <end position="53"/>
    </location>
</feature>
<protein>
    <submittedName>
        <fullName evidence="2">Uncharacterized protein</fullName>
    </submittedName>
</protein>
<evidence type="ECO:0000313" key="3">
    <source>
        <dbReference type="Proteomes" id="UP000214880"/>
    </source>
</evidence>
<feature type="transmembrane region" description="Helical" evidence="1">
    <location>
        <begin position="59"/>
        <end position="81"/>
    </location>
</feature>
<dbReference type="Proteomes" id="UP000214880">
    <property type="component" value="Unassembled WGS sequence"/>
</dbReference>
<name>A0A1G9L6D2_9FIRM</name>
<feature type="transmembrane region" description="Helical" evidence="1">
    <location>
        <begin position="123"/>
        <end position="142"/>
    </location>
</feature>
<keyword evidence="1" id="KW-0472">Membrane</keyword>
<keyword evidence="3" id="KW-1185">Reference proteome</keyword>
<evidence type="ECO:0000256" key="1">
    <source>
        <dbReference type="SAM" id="Phobius"/>
    </source>
</evidence>
<sequence>MSNQTILWASVILPWLSIFFLKKEDLKRYMPVALFGSLITTFFMEIGISLGWWVPHENIFPLINMPPISYSAYLVGIIWIFKFTYGNFLKYLAANVLIDLVLSFFILSWFSRRGIVDIHISDLQMLLLSTIIAFFLYAYQCWQESDMAIKCTPALQPSANKHLDEKEKKQ</sequence>
<keyword evidence="1" id="KW-1133">Transmembrane helix</keyword>
<dbReference type="EMBL" id="FNHB01000001">
    <property type="protein sequence ID" value="SDL57135.1"/>
    <property type="molecule type" value="Genomic_DNA"/>
</dbReference>